<evidence type="ECO:0000259" key="17">
    <source>
        <dbReference type="PROSITE" id="PS51068"/>
    </source>
</evidence>
<keyword evidence="4 15" id="KW-0479">Metal-binding</keyword>
<evidence type="ECO:0000256" key="13">
    <source>
        <dbReference type="ARBA" id="ARBA00023295"/>
    </source>
</evidence>
<comment type="cofactor">
    <cofactor evidence="15">
        <name>Zn(2+)</name>
        <dbReference type="ChEBI" id="CHEBI:29105"/>
    </cofactor>
    <text evidence="15">Binds 1 zinc ion per subunit.</text>
</comment>
<evidence type="ECO:0000256" key="6">
    <source>
        <dbReference type="ARBA" id="ARBA00022771"/>
    </source>
</evidence>
<dbReference type="InterPro" id="IPR010979">
    <property type="entry name" value="Ribosomal_uS13-like_H2TH"/>
</dbReference>
<reference evidence="18 19" key="1">
    <citation type="submission" date="2018-09" db="EMBL/GenBank/DDBJ databases">
        <title>The complete genome sequence of Neokomagataea tanensis NBRC 106556(T).</title>
        <authorList>
            <person name="Chua K.-O."/>
            <person name="See-Too W.-S."/>
            <person name="Hong K.-W."/>
            <person name="Yin W.-F."/>
            <person name="Chan K.-G."/>
        </authorList>
    </citation>
    <scope>NUCLEOTIDE SEQUENCE [LARGE SCALE GENOMIC DNA]</scope>
    <source>
        <strain evidence="19">AH13 \ NBRC 106556</strain>
    </source>
</reference>
<dbReference type="InterPro" id="IPR035937">
    <property type="entry name" value="FPG_N"/>
</dbReference>
<dbReference type="GO" id="GO:0008270">
    <property type="term" value="F:zinc ion binding"/>
    <property type="evidence" value="ECO:0007669"/>
    <property type="project" value="UniProtKB-UniRule"/>
</dbReference>
<feature type="binding site" evidence="15">
    <location>
        <position position="113"/>
    </location>
    <ligand>
        <name>DNA</name>
        <dbReference type="ChEBI" id="CHEBI:16991"/>
    </ligand>
</feature>
<comment type="catalytic activity">
    <reaction evidence="14 15">
        <text>2'-deoxyribonucleotide-(2'-deoxyribose 5'-phosphate)-2'-deoxyribonucleotide-DNA = a 3'-end 2'-deoxyribonucleotide-(2,3-dehydro-2,3-deoxyribose 5'-phosphate)-DNA + a 5'-end 5'-phospho-2'-deoxyribonucleoside-DNA + H(+)</text>
        <dbReference type="Rhea" id="RHEA:66592"/>
        <dbReference type="Rhea" id="RHEA-COMP:13180"/>
        <dbReference type="Rhea" id="RHEA-COMP:16897"/>
        <dbReference type="Rhea" id="RHEA-COMP:17067"/>
        <dbReference type="ChEBI" id="CHEBI:15378"/>
        <dbReference type="ChEBI" id="CHEBI:136412"/>
        <dbReference type="ChEBI" id="CHEBI:157695"/>
        <dbReference type="ChEBI" id="CHEBI:167181"/>
        <dbReference type="EC" id="4.2.99.18"/>
    </reaction>
</comment>
<feature type="active site" description="Proton donor; for beta-elimination activity" evidence="15">
    <location>
        <position position="58"/>
    </location>
</feature>
<evidence type="ECO:0000256" key="9">
    <source>
        <dbReference type="ARBA" id="ARBA00023125"/>
    </source>
</evidence>
<comment type="similarity">
    <text evidence="2 15">Belongs to the FPG family.</text>
</comment>
<protein>
    <recommendedName>
        <fullName evidence="15">Formamidopyrimidine-DNA glycosylase</fullName>
        <shortName evidence="15">Fapy-DNA glycosylase</shortName>
        <ecNumber evidence="15">3.2.2.23</ecNumber>
    </recommendedName>
    <alternativeName>
        <fullName evidence="15">DNA-(apurinic or apyrimidinic site) lyase MutM</fullName>
        <shortName evidence="15">AP lyase MutM</shortName>
        <ecNumber evidence="15">4.2.99.18</ecNumber>
    </alternativeName>
</protein>
<keyword evidence="5 15" id="KW-0227">DNA damage</keyword>
<dbReference type="AlphaFoldDB" id="A0A4Y6VAI7"/>
<evidence type="ECO:0000256" key="11">
    <source>
        <dbReference type="ARBA" id="ARBA00023239"/>
    </source>
</evidence>
<keyword evidence="13 15" id="KW-0326">Glycosidase</keyword>
<feature type="binding site" evidence="15">
    <location>
        <position position="94"/>
    </location>
    <ligand>
        <name>DNA</name>
        <dbReference type="ChEBI" id="CHEBI:16991"/>
    </ligand>
</feature>
<keyword evidence="9 15" id="KW-0238">DNA-binding</keyword>
<proteinExistence type="inferred from homology"/>
<evidence type="ECO:0000256" key="1">
    <source>
        <dbReference type="ARBA" id="ARBA00001668"/>
    </source>
</evidence>
<dbReference type="InterPro" id="IPR000214">
    <property type="entry name" value="Znf_DNA_glyclase/AP_lyase"/>
</dbReference>
<sequence length="277" mass="31254">MPELPEVETVMRGLRTAIEGHKIVHVTLNRHDLRWPFPANLREEMLNQRVVSFSRRAKYILMRLENKWSVLFHLGMSGRMLIGSVGQNEPPPKHEHVIIESEEGVRIGFVDPRRFGAIDLIRTADEASHPLLTKLGLEPLSSKLDGPVLQEMFATKRHTPIKTALLDQRYIAGLGNIYVCEALFKTRIHPERTASSLTEEEAHLLARNIQDILTTAIASGGSSLRDYVQSDGTRGGYQDLHLVYGREGEACRQCSSTEIQRLIQSGRSTFYCPSCQK</sequence>
<keyword evidence="6 15" id="KW-0863">Zinc-finger</keyword>
<dbReference type="Gene3D" id="3.20.190.10">
    <property type="entry name" value="MutM-like, N-terminal"/>
    <property type="match status" value="1"/>
</dbReference>
<evidence type="ECO:0000256" key="8">
    <source>
        <dbReference type="ARBA" id="ARBA00022833"/>
    </source>
</evidence>
<dbReference type="EC" id="4.2.99.18" evidence="15"/>
<dbReference type="OrthoDB" id="9800855at2"/>
<dbReference type="PROSITE" id="PS51066">
    <property type="entry name" value="ZF_FPG_2"/>
    <property type="match status" value="1"/>
</dbReference>
<dbReference type="GO" id="GO:0140078">
    <property type="term" value="F:class I DNA-(apurinic or apyrimidinic site) endonuclease activity"/>
    <property type="evidence" value="ECO:0007669"/>
    <property type="project" value="UniProtKB-EC"/>
</dbReference>
<gene>
    <name evidence="15" type="primary">mutM</name>
    <name evidence="15" type="synonym">fpg</name>
    <name evidence="18" type="ORF">D5366_11365</name>
</gene>
<evidence type="ECO:0000313" key="19">
    <source>
        <dbReference type="Proteomes" id="UP000317214"/>
    </source>
</evidence>
<dbReference type="Proteomes" id="UP000317214">
    <property type="component" value="Chromosome"/>
</dbReference>
<dbReference type="Pfam" id="PF01149">
    <property type="entry name" value="Fapy_DNA_glyco"/>
    <property type="match status" value="1"/>
</dbReference>
<dbReference type="CDD" id="cd08966">
    <property type="entry name" value="EcFpg-like_N"/>
    <property type="match status" value="1"/>
</dbReference>
<keyword evidence="10 15" id="KW-0234">DNA repair</keyword>
<evidence type="ECO:0000256" key="12">
    <source>
        <dbReference type="ARBA" id="ARBA00023268"/>
    </source>
</evidence>
<dbReference type="Pfam" id="PF06827">
    <property type="entry name" value="zf-FPG_IleRS"/>
    <property type="match status" value="1"/>
</dbReference>
<dbReference type="EMBL" id="CP032485">
    <property type="protein sequence ID" value="QDH25710.1"/>
    <property type="molecule type" value="Genomic_DNA"/>
</dbReference>
<evidence type="ECO:0000259" key="16">
    <source>
        <dbReference type="PROSITE" id="PS51066"/>
    </source>
</evidence>
<dbReference type="SUPFAM" id="SSF81624">
    <property type="entry name" value="N-terminal domain of MutM-like DNA repair proteins"/>
    <property type="match status" value="1"/>
</dbReference>
<dbReference type="SMART" id="SM01232">
    <property type="entry name" value="H2TH"/>
    <property type="match status" value="1"/>
</dbReference>
<evidence type="ECO:0000313" key="18">
    <source>
        <dbReference type="EMBL" id="QDH25710.1"/>
    </source>
</evidence>
<name>A0A4Y6VAI7_9PROT</name>
<feature type="active site" description="Proton donor; for delta-elimination activity" evidence="15">
    <location>
        <position position="267"/>
    </location>
</feature>
<dbReference type="PROSITE" id="PS51068">
    <property type="entry name" value="FPG_CAT"/>
    <property type="match status" value="1"/>
</dbReference>
<keyword evidence="8 15" id="KW-0862">Zinc</keyword>
<evidence type="ECO:0000256" key="15">
    <source>
        <dbReference type="HAMAP-Rule" id="MF_00103"/>
    </source>
</evidence>
<feature type="active site" description="Proton donor" evidence="15">
    <location>
        <position position="3"/>
    </location>
</feature>
<feature type="domain" description="Formamidopyrimidine-DNA glycosylase catalytic" evidence="17">
    <location>
        <begin position="2"/>
        <end position="116"/>
    </location>
</feature>
<dbReference type="SUPFAM" id="SSF57716">
    <property type="entry name" value="Glucocorticoid receptor-like (DNA-binding domain)"/>
    <property type="match status" value="1"/>
</dbReference>
<comment type="catalytic activity">
    <reaction evidence="1 15">
        <text>Hydrolysis of DNA containing ring-opened 7-methylguanine residues, releasing 2,6-diamino-4-hydroxy-5-(N-methyl)formamidopyrimidine.</text>
        <dbReference type="EC" id="3.2.2.23"/>
    </reaction>
</comment>
<dbReference type="PANTHER" id="PTHR22993:SF9">
    <property type="entry name" value="FORMAMIDOPYRIMIDINE-DNA GLYCOSYLASE"/>
    <property type="match status" value="1"/>
</dbReference>
<dbReference type="GO" id="GO:0003684">
    <property type="term" value="F:damaged DNA binding"/>
    <property type="evidence" value="ECO:0007669"/>
    <property type="project" value="InterPro"/>
</dbReference>
<evidence type="ECO:0000256" key="5">
    <source>
        <dbReference type="ARBA" id="ARBA00022763"/>
    </source>
</evidence>
<organism evidence="18 19">
    <name type="scientific">Neokomagataea tanensis</name>
    <dbReference type="NCBI Taxonomy" id="661191"/>
    <lineage>
        <taxon>Bacteria</taxon>
        <taxon>Pseudomonadati</taxon>
        <taxon>Pseudomonadota</taxon>
        <taxon>Alphaproteobacteria</taxon>
        <taxon>Acetobacterales</taxon>
        <taxon>Acetobacteraceae</taxon>
        <taxon>Neokomagataea</taxon>
    </lineage>
</organism>
<dbReference type="Pfam" id="PF06831">
    <property type="entry name" value="H2TH"/>
    <property type="match status" value="1"/>
</dbReference>
<dbReference type="NCBIfam" id="NF002211">
    <property type="entry name" value="PRK01103.1"/>
    <property type="match status" value="1"/>
</dbReference>
<accession>A0A4Y6VAI7</accession>
<dbReference type="InterPro" id="IPR020629">
    <property type="entry name" value="FPG_Glyclase"/>
</dbReference>
<dbReference type="InterPro" id="IPR015886">
    <property type="entry name" value="H2TH_FPG"/>
</dbReference>
<dbReference type="InterPro" id="IPR012319">
    <property type="entry name" value="FPG_cat"/>
</dbReference>
<dbReference type="HAMAP" id="MF_00103">
    <property type="entry name" value="Fapy_DNA_glycosyl"/>
    <property type="match status" value="1"/>
</dbReference>
<evidence type="ECO:0000256" key="4">
    <source>
        <dbReference type="ARBA" id="ARBA00022723"/>
    </source>
</evidence>
<dbReference type="FunFam" id="1.10.8.50:FF:000003">
    <property type="entry name" value="Formamidopyrimidine-DNA glycosylase"/>
    <property type="match status" value="1"/>
</dbReference>
<feature type="active site" description="Schiff-base intermediate with DNA" evidence="15">
    <location>
        <position position="2"/>
    </location>
</feature>
<keyword evidence="7 15" id="KW-0378">Hydrolase</keyword>
<dbReference type="GO" id="GO:0006284">
    <property type="term" value="P:base-excision repair"/>
    <property type="evidence" value="ECO:0007669"/>
    <property type="project" value="InterPro"/>
</dbReference>
<dbReference type="EC" id="3.2.2.23" evidence="15"/>
<keyword evidence="11 15" id="KW-0456">Lyase</keyword>
<keyword evidence="12 15" id="KW-0511">Multifunctional enzyme</keyword>
<dbReference type="GO" id="GO:0034039">
    <property type="term" value="F:8-oxo-7,8-dihydroguanine DNA N-glycosylase activity"/>
    <property type="evidence" value="ECO:0007669"/>
    <property type="project" value="TreeGrafter"/>
</dbReference>
<evidence type="ECO:0000256" key="7">
    <source>
        <dbReference type="ARBA" id="ARBA00022801"/>
    </source>
</evidence>
<evidence type="ECO:0000256" key="14">
    <source>
        <dbReference type="ARBA" id="ARBA00044632"/>
    </source>
</evidence>
<dbReference type="RefSeq" id="WP_141493720.1">
    <property type="nucleotide sequence ID" value="NZ_CP032485.1"/>
</dbReference>
<feature type="binding site" evidence="15">
    <location>
        <position position="157"/>
    </location>
    <ligand>
        <name>DNA</name>
        <dbReference type="ChEBI" id="CHEBI:16991"/>
    </ligand>
</feature>
<evidence type="ECO:0000256" key="10">
    <source>
        <dbReference type="ARBA" id="ARBA00023204"/>
    </source>
</evidence>
<evidence type="ECO:0000256" key="3">
    <source>
        <dbReference type="ARBA" id="ARBA00011245"/>
    </source>
</evidence>
<feature type="domain" description="FPG-type" evidence="16">
    <location>
        <begin position="242"/>
        <end position="277"/>
    </location>
</feature>
<dbReference type="KEGG" id="ntn:D5366_11365"/>
<dbReference type="Gene3D" id="1.10.8.50">
    <property type="match status" value="1"/>
</dbReference>
<comment type="function">
    <text evidence="15">Involved in base excision repair of DNA damaged by oxidation or by mutagenic agents. Acts as DNA glycosylase that recognizes and removes damaged bases. Has a preference for oxidized purines, such as 7,8-dihydro-8-oxoguanine (8-oxoG). Has AP (apurinic/apyrimidinic) lyase activity and introduces nicks in the DNA strand. Cleaves the DNA backbone by beta-delta elimination to generate a single-strand break at the site of the removed base with both 3'- and 5'-phosphates.</text>
</comment>
<dbReference type="NCBIfam" id="TIGR00577">
    <property type="entry name" value="fpg"/>
    <property type="match status" value="1"/>
</dbReference>
<keyword evidence="19" id="KW-1185">Reference proteome</keyword>
<dbReference type="InterPro" id="IPR010663">
    <property type="entry name" value="Znf_FPG/IleRS"/>
</dbReference>
<comment type="subunit">
    <text evidence="3 15">Monomer.</text>
</comment>
<dbReference type="SUPFAM" id="SSF46946">
    <property type="entry name" value="S13-like H2TH domain"/>
    <property type="match status" value="1"/>
</dbReference>
<dbReference type="PANTHER" id="PTHR22993">
    <property type="entry name" value="FORMAMIDOPYRIMIDINE-DNA GLYCOSYLASE"/>
    <property type="match status" value="1"/>
</dbReference>
<evidence type="ECO:0000256" key="2">
    <source>
        <dbReference type="ARBA" id="ARBA00009409"/>
    </source>
</evidence>
<dbReference type="SMART" id="SM00898">
    <property type="entry name" value="Fapy_DNA_glyco"/>
    <property type="match status" value="1"/>
</dbReference>